<evidence type="ECO:0000313" key="2">
    <source>
        <dbReference type="Proteomes" id="UP000309340"/>
    </source>
</evidence>
<comment type="caution">
    <text evidence="1">The sequence shown here is derived from an EMBL/GenBank/DDBJ whole genome shotgun (WGS) entry which is preliminary data.</text>
</comment>
<sequence length="229" mass="24992">MSQINTTTPRTTGALVKRGALKARRSGCLMNPTATHQNTGVEPWLRQDRQDPERIVLRSILTLLNAEFPKIPIDYIKTTLQTHKHLFPTYTYLANVNAGRKAPTQPIGQEKVARQPISADKIAAVFSARKSDDGAKCVELVEDVAGLLTDGLAGLKKGSGTAMARFGETVDVDGFFGDESILVYKVAEFWRSAEEVAVALRRERLLTCMVSAVDKSATVGETKFGENLA</sequence>
<dbReference type="EMBL" id="NAJQ01000010">
    <property type="protein sequence ID" value="TKA83364.1"/>
    <property type="molecule type" value="Genomic_DNA"/>
</dbReference>
<keyword evidence="2" id="KW-1185">Reference proteome</keyword>
<reference evidence="1 2" key="1">
    <citation type="submission" date="2017-03" db="EMBL/GenBank/DDBJ databases">
        <title>Genomes of endolithic fungi from Antarctica.</title>
        <authorList>
            <person name="Coleine C."/>
            <person name="Masonjones S."/>
            <person name="Stajich J.E."/>
        </authorList>
    </citation>
    <scope>NUCLEOTIDE SEQUENCE [LARGE SCALE GENOMIC DNA]</scope>
    <source>
        <strain evidence="1 2">CCFEE 5184</strain>
    </source>
</reference>
<evidence type="ECO:0000313" key="1">
    <source>
        <dbReference type="EMBL" id="TKA83364.1"/>
    </source>
</evidence>
<dbReference type="AlphaFoldDB" id="A0A4U0XZ95"/>
<gene>
    <name evidence="1" type="ORF">B0A55_00998</name>
</gene>
<dbReference type="Proteomes" id="UP000309340">
    <property type="component" value="Unassembled WGS sequence"/>
</dbReference>
<name>A0A4U0XZ95_9PEZI</name>
<organism evidence="1 2">
    <name type="scientific">Friedmanniomyces simplex</name>
    <dbReference type="NCBI Taxonomy" id="329884"/>
    <lineage>
        <taxon>Eukaryota</taxon>
        <taxon>Fungi</taxon>
        <taxon>Dikarya</taxon>
        <taxon>Ascomycota</taxon>
        <taxon>Pezizomycotina</taxon>
        <taxon>Dothideomycetes</taxon>
        <taxon>Dothideomycetidae</taxon>
        <taxon>Mycosphaerellales</taxon>
        <taxon>Teratosphaeriaceae</taxon>
        <taxon>Friedmanniomyces</taxon>
    </lineage>
</organism>
<accession>A0A4U0XZ95</accession>
<proteinExistence type="predicted"/>
<protein>
    <submittedName>
        <fullName evidence="1">Uncharacterized protein</fullName>
    </submittedName>
</protein>